<name>A0A494Z846_9BACL</name>
<feature type="active site" evidence="11">
    <location>
        <position position="31"/>
    </location>
</feature>
<keyword evidence="7" id="KW-0812">Transmembrane</keyword>
<dbReference type="EC" id="3.4.21.89" evidence="4 12"/>
<proteinExistence type="inferred from homology"/>
<dbReference type="InterPro" id="IPR000223">
    <property type="entry name" value="Pept_S26A_signal_pept_1"/>
</dbReference>
<gene>
    <name evidence="15" type="primary">lepB</name>
    <name evidence="15" type="ORF">D8M03_05180</name>
</gene>
<accession>A0A494Z846</accession>
<keyword evidence="6 12" id="KW-0645">Protease</keyword>
<dbReference type="PROSITE" id="PS00501">
    <property type="entry name" value="SPASE_I_1"/>
    <property type="match status" value="1"/>
</dbReference>
<evidence type="ECO:0000313" key="16">
    <source>
        <dbReference type="Proteomes" id="UP000272238"/>
    </source>
</evidence>
<dbReference type="InterPro" id="IPR019756">
    <property type="entry name" value="Pept_S26A_signal_pept_1_Ser-AS"/>
</dbReference>
<dbReference type="GO" id="GO:0009003">
    <property type="term" value="F:signal peptidase activity"/>
    <property type="evidence" value="ECO:0007669"/>
    <property type="project" value="UniProtKB-EC"/>
</dbReference>
<dbReference type="PROSITE" id="PS00760">
    <property type="entry name" value="SPASE_I_2"/>
    <property type="match status" value="1"/>
</dbReference>
<dbReference type="Gene3D" id="2.10.109.10">
    <property type="entry name" value="Umud Fragment, subunit A"/>
    <property type="match status" value="1"/>
</dbReference>
<evidence type="ECO:0000256" key="2">
    <source>
        <dbReference type="ARBA" id="ARBA00004401"/>
    </source>
</evidence>
<dbReference type="AlphaFoldDB" id="A0A494Z846"/>
<dbReference type="Proteomes" id="UP000272238">
    <property type="component" value="Unassembled WGS sequence"/>
</dbReference>
<dbReference type="InterPro" id="IPR019533">
    <property type="entry name" value="Peptidase_S26"/>
</dbReference>
<dbReference type="PROSITE" id="PS00761">
    <property type="entry name" value="SPASE_I_3"/>
    <property type="match status" value="1"/>
</dbReference>
<evidence type="ECO:0000256" key="12">
    <source>
        <dbReference type="RuleBase" id="RU003993"/>
    </source>
</evidence>
<sequence>MEWIKAILIGIVIAWAVPFFLFMPTEVQGASMMPTFEDGDKVVVNKIGPKLTEYNRFDVIVFKATEEDNYIKRIIGLPGDHIAYKDDVLYVNGKKYDEPYLDKYKDELIDNGTLTQDFTLEETLNETVVPDGHFFVLGDNRRYSRDSRDPNVGFVSEEQVLGTVDVRVWPLNHLGLIK</sequence>
<dbReference type="InterPro" id="IPR019757">
    <property type="entry name" value="Pept_S26A_signal_pept_1_Lys-AS"/>
</dbReference>
<dbReference type="Pfam" id="PF10502">
    <property type="entry name" value="Peptidase_S26"/>
    <property type="match status" value="1"/>
</dbReference>
<evidence type="ECO:0000256" key="1">
    <source>
        <dbReference type="ARBA" id="ARBA00000677"/>
    </source>
</evidence>
<keyword evidence="8 12" id="KW-0378">Hydrolase</keyword>
<comment type="caution">
    <text evidence="15">The sequence shown here is derived from an EMBL/GenBank/DDBJ whole genome shotgun (WGS) entry which is preliminary data.</text>
</comment>
<comment type="catalytic activity">
    <reaction evidence="1 12">
        <text>Cleavage of hydrophobic, N-terminal signal or leader sequences from secreted and periplasmic proteins.</text>
        <dbReference type="EC" id="3.4.21.89"/>
    </reaction>
</comment>
<evidence type="ECO:0000256" key="3">
    <source>
        <dbReference type="ARBA" id="ARBA00009370"/>
    </source>
</evidence>
<evidence type="ECO:0000256" key="7">
    <source>
        <dbReference type="ARBA" id="ARBA00022692"/>
    </source>
</evidence>
<dbReference type="FunFam" id="2.10.109.10:FF:000008">
    <property type="entry name" value="Signal peptidase I"/>
    <property type="match status" value="1"/>
</dbReference>
<keyword evidence="5" id="KW-1003">Cell membrane</keyword>
<feature type="active site" evidence="11">
    <location>
        <position position="72"/>
    </location>
</feature>
<dbReference type="OrthoDB" id="9802919at2"/>
<evidence type="ECO:0000256" key="9">
    <source>
        <dbReference type="ARBA" id="ARBA00022989"/>
    </source>
</evidence>
<dbReference type="PANTHER" id="PTHR43390">
    <property type="entry name" value="SIGNAL PEPTIDASE I"/>
    <property type="match status" value="1"/>
</dbReference>
<dbReference type="SUPFAM" id="SSF51306">
    <property type="entry name" value="LexA/Signal peptidase"/>
    <property type="match status" value="1"/>
</dbReference>
<dbReference type="CDD" id="cd06530">
    <property type="entry name" value="S26_SPase_I"/>
    <property type="match status" value="1"/>
</dbReference>
<evidence type="ECO:0000256" key="5">
    <source>
        <dbReference type="ARBA" id="ARBA00022475"/>
    </source>
</evidence>
<dbReference type="GO" id="GO:0004252">
    <property type="term" value="F:serine-type endopeptidase activity"/>
    <property type="evidence" value="ECO:0007669"/>
    <property type="project" value="InterPro"/>
</dbReference>
<dbReference type="InterPro" id="IPR036286">
    <property type="entry name" value="LexA/Signal_pep-like_sf"/>
</dbReference>
<reference evidence="15 16" key="1">
    <citation type="journal article" date="2016" name="Antonie Van Leeuwenhoek">
        <title>Lysinibacillus endophyticus sp. nov., an indole-3-acetic acid producing endophytic bacterium isolated from corn root (Zea mays cv. Xinken-5).</title>
        <authorList>
            <person name="Yu J."/>
            <person name="Guan X."/>
            <person name="Liu C."/>
            <person name="Xiang W."/>
            <person name="Yu Z."/>
            <person name="Liu X."/>
            <person name="Wang G."/>
        </authorList>
    </citation>
    <scope>NUCLEOTIDE SEQUENCE [LARGE SCALE GENOMIC DNA]</scope>
    <source>
        <strain evidence="15 16">DSM 100506</strain>
    </source>
</reference>
<keyword evidence="9" id="KW-1133">Transmembrane helix</keyword>
<organism evidence="15 16">
    <name type="scientific">Ureibacillus endophyticus</name>
    <dbReference type="NCBI Taxonomy" id="1978490"/>
    <lineage>
        <taxon>Bacteria</taxon>
        <taxon>Bacillati</taxon>
        <taxon>Bacillota</taxon>
        <taxon>Bacilli</taxon>
        <taxon>Bacillales</taxon>
        <taxon>Caryophanaceae</taxon>
        <taxon>Ureibacillus</taxon>
    </lineage>
</organism>
<dbReference type="GO" id="GO:0006465">
    <property type="term" value="P:signal peptide processing"/>
    <property type="evidence" value="ECO:0007669"/>
    <property type="project" value="InterPro"/>
</dbReference>
<dbReference type="PRINTS" id="PR00727">
    <property type="entry name" value="LEADERPTASE"/>
</dbReference>
<dbReference type="GO" id="GO:0005886">
    <property type="term" value="C:plasma membrane"/>
    <property type="evidence" value="ECO:0007669"/>
    <property type="project" value="UniProtKB-SubCell"/>
</dbReference>
<dbReference type="InterPro" id="IPR019758">
    <property type="entry name" value="Pept_S26A_signal_pept_1_CS"/>
</dbReference>
<evidence type="ECO:0000256" key="8">
    <source>
        <dbReference type="ARBA" id="ARBA00022801"/>
    </source>
</evidence>
<evidence type="ECO:0000256" key="10">
    <source>
        <dbReference type="ARBA" id="ARBA00023136"/>
    </source>
</evidence>
<comment type="similarity">
    <text evidence="3 13">Belongs to the peptidase S26 family.</text>
</comment>
<evidence type="ECO:0000259" key="14">
    <source>
        <dbReference type="Pfam" id="PF10502"/>
    </source>
</evidence>
<evidence type="ECO:0000313" key="15">
    <source>
        <dbReference type="EMBL" id="RKQ18525.1"/>
    </source>
</evidence>
<comment type="subcellular location">
    <subcellularLocation>
        <location evidence="2">Cell membrane</location>
        <topology evidence="2">Single-pass type II membrane protein</topology>
    </subcellularLocation>
    <subcellularLocation>
        <location evidence="13">Membrane</location>
        <topology evidence="13">Single-pass type II membrane protein</topology>
    </subcellularLocation>
</comment>
<feature type="domain" description="Peptidase S26" evidence="14">
    <location>
        <begin position="1"/>
        <end position="169"/>
    </location>
</feature>
<keyword evidence="10" id="KW-0472">Membrane</keyword>
<protein>
    <recommendedName>
        <fullName evidence="4 12">Signal peptidase I</fullName>
        <ecNumber evidence="4 12">3.4.21.89</ecNumber>
    </recommendedName>
</protein>
<evidence type="ECO:0000256" key="4">
    <source>
        <dbReference type="ARBA" id="ARBA00013208"/>
    </source>
</evidence>
<dbReference type="NCBIfam" id="TIGR02227">
    <property type="entry name" value="sigpep_I_bact"/>
    <property type="match status" value="1"/>
</dbReference>
<evidence type="ECO:0000256" key="6">
    <source>
        <dbReference type="ARBA" id="ARBA00022670"/>
    </source>
</evidence>
<evidence type="ECO:0000256" key="13">
    <source>
        <dbReference type="RuleBase" id="RU362042"/>
    </source>
</evidence>
<dbReference type="PANTHER" id="PTHR43390:SF8">
    <property type="entry name" value="SIGNAL PEPTIDASE I"/>
    <property type="match status" value="1"/>
</dbReference>
<keyword evidence="16" id="KW-1185">Reference proteome</keyword>
<dbReference type="EMBL" id="RBZN01000008">
    <property type="protein sequence ID" value="RKQ18525.1"/>
    <property type="molecule type" value="Genomic_DNA"/>
</dbReference>
<evidence type="ECO:0000256" key="11">
    <source>
        <dbReference type="PIRSR" id="PIRSR600223-1"/>
    </source>
</evidence>